<protein>
    <submittedName>
        <fullName evidence="1">Uncharacterized protein</fullName>
    </submittedName>
</protein>
<dbReference type="EMBL" id="JAWDIP010000003">
    <property type="protein sequence ID" value="MDY0394935.1"/>
    <property type="molecule type" value="Genomic_DNA"/>
</dbReference>
<proteinExistence type="predicted"/>
<gene>
    <name evidence="1" type="ORF">RWE15_11440</name>
</gene>
<reference evidence="1 2" key="1">
    <citation type="submission" date="2023-10" db="EMBL/GenBank/DDBJ databases">
        <title>Virgibacillus halophilus 5B73C genome.</title>
        <authorList>
            <person name="Miliotis G."/>
            <person name="Sengupta P."/>
            <person name="Hameed A."/>
            <person name="Chuvochina M."/>
            <person name="Mcdonagh F."/>
            <person name="Simpson A.C."/>
            <person name="Singh N.K."/>
            <person name="Rekha P.D."/>
            <person name="Raman K."/>
            <person name="Hugenholtz P."/>
            <person name="Venkateswaran K."/>
        </authorList>
    </citation>
    <scope>NUCLEOTIDE SEQUENCE [LARGE SCALE GENOMIC DNA]</scope>
    <source>
        <strain evidence="1 2">5B73C</strain>
    </source>
</reference>
<dbReference type="Proteomes" id="UP001281447">
    <property type="component" value="Unassembled WGS sequence"/>
</dbReference>
<evidence type="ECO:0000313" key="1">
    <source>
        <dbReference type="EMBL" id="MDY0394935.1"/>
    </source>
</evidence>
<organism evidence="1 2">
    <name type="scientific">Tigheibacillus halophilus</name>
    <dbReference type="NCBI Taxonomy" id="361280"/>
    <lineage>
        <taxon>Bacteria</taxon>
        <taxon>Bacillati</taxon>
        <taxon>Bacillota</taxon>
        <taxon>Bacilli</taxon>
        <taxon>Bacillales</taxon>
        <taxon>Bacillaceae</taxon>
        <taxon>Tigheibacillus</taxon>
    </lineage>
</organism>
<accession>A0ABU5C6W1</accession>
<evidence type="ECO:0000313" key="2">
    <source>
        <dbReference type="Proteomes" id="UP001281447"/>
    </source>
</evidence>
<comment type="caution">
    <text evidence="1">The sequence shown here is derived from an EMBL/GenBank/DDBJ whole genome shotgun (WGS) entry which is preliminary data.</text>
</comment>
<sequence>MDQYIKGLATYRNMKEIMCRLNIKDHDLTNKVEEAVKLSEKENARTIAAWHSNY</sequence>
<name>A0ABU5C6W1_9BACI</name>
<keyword evidence="2" id="KW-1185">Reference proteome</keyword>